<dbReference type="SUPFAM" id="SSF50923">
    <property type="entry name" value="Hemopexin-like domain"/>
    <property type="match status" value="1"/>
</dbReference>
<dbReference type="AlphaFoldDB" id="A0A3B3SJB7"/>
<proteinExistence type="predicted"/>
<feature type="repeat" description="Hemopexin" evidence="2">
    <location>
        <begin position="77"/>
        <end position="129"/>
    </location>
</feature>
<dbReference type="Ensembl" id="ENSPKIT00000011263.1">
    <property type="protein sequence ID" value="ENSPKIP00000030443.1"/>
    <property type="gene ID" value="ENSPKIG00000011291.1"/>
</dbReference>
<accession>A0A3B3SJB7</accession>
<feature type="signal peptide" evidence="3">
    <location>
        <begin position="1"/>
        <end position="19"/>
    </location>
</feature>
<evidence type="ECO:0000313" key="4">
    <source>
        <dbReference type="Ensembl" id="ENSPKIP00000030443.1"/>
    </source>
</evidence>
<dbReference type="STRING" id="1676925.ENSPKIP00000030443"/>
<sequence>MKLLFGSLCVCLALAMSLGAPTAAKLGHCDGIEFDAVAPDEKGIIHFFKDDQVWKGFKGASELVNGTFHELDDHHRLDHVDAAFRMHHQDQSKDHDHIFIFMGDKVFSYYNHSLEKGYPKEIREVFPGIPSHLDAAVECPKSECSDDSVIFFKVYEMK</sequence>
<protein>
    <recommendedName>
        <fullName evidence="6">Hemopexin</fullName>
    </recommendedName>
</protein>
<dbReference type="InterPro" id="IPR051298">
    <property type="entry name" value="Heme_transport/Cell_adhesion"/>
</dbReference>
<dbReference type="GeneTree" id="ENSGT00940000166972"/>
<dbReference type="PANTHER" id="PTHR22917">
    <property type="entry name" value="HEMOPEXIN DOMAIN-CONTAINING PROTEIN"/>
    <property type="match status" value="1"/>
</dbReference>
<keyword evidence="1 3" id="KW-0732">Signal</keyword>
<dbReference type="SMART" id="SM00120">
    <property type="entry name" value="HX"/>
    <property type="match status" value="2"/>
</dbReference>
<dbReference type="GO" id="GO:0005615">
    <property type="term" value="C:extracellular space"/>
    <property type="evidence" value="ECO:0007669"/>
    <property type="project" value="TreeGrafter"/>
</dbReference>
<evidence type="ECO:0008006" key="6">
    <source>
        <dbReference type="Google" id="ProtNLM"/>
    </source>
</evidence>
<keyword evidence="5" id="KW-1185">Reference proteome</keyword>
<evidence type="ECO:0000256" key="3">
    <source>
        <dbReference type="SAM" id="SignalP"/>
    </source>
</evidence>
<evidence type="ECO:0000256" key="1">
    <source>
        <dbReference type="ARBA" id="ARBA00022729"/>
    </source>
</evidence>
<dbReference type="PANTHER" id="PTHR22917:SF9">
    <property type="entry name" value="HEMOPEXIN"/>
    <property type="match status" value="1"/>
</dbReference>
<reference evidence="4" key="1">
    <citation type="submission" date="2025-08" db="UniProtKB">
        <authorList>
            <consortium name="Ensembl"/>
        </authorList>
    </citation>
    <scope>IDENTIFICATION</scope>
</reference>
<name>A0A3B3SJB7_9TELE</name>
<evidence type="ECO:0000313" key="5">
    <source>
        <dbReference type="Proteomes" id="UP000261540"/>
    </source>
</evidence>
<evidence type="ECO:0000256" key="2">
    <source>
        <dbReference type="PROSITE-ProRule" id="PRU01011"/>
    </source>
</evidence>
<dbReference type="Gene3D" id="2.110.10.10">
    <property type="entry name" value="Hemopexin-like domain"/>
    <property type="match status" value="1"/>
</dbReference>
<organism evidence="4 5">
    <name type="scientific">Paramormyrops kingsleyae</name>
    <dbReference type="NCBI Taxonomy" id="1676925"/>
    <lineage>
        <taxon>Eukaryota</taxon>
        <taxon>Metazoa</taxon>
        <taxon>Chordata</taxon>
        <taxon>Craniata</taxon>
        <taxon>Vertebrata</taxon>
        <taxon>Euteleostomi</taxon>
        <taxon>Actinopterygii</taxon>
        <taxon>Neopterygii</taxon>
        <taxon>Teleostei</taxon>
        <taxon>Osteoglossocephala</taxon>
        <taxon>Osteoglossomorpha</taxon>
        <taxon>Osteoglossiformes</taxon>
        <taxon>Mormyridae</taxon>
        <taxon>Paramormyrops</taxon>
    </lineage>
</organism>
<dbReference type="InterPro" id="IPR018487">
    <property type="entry name" value="Hemopexin-like_repeat"/>
</dbReference>
<dbReference type="PROSITE" id="PS51642">
    <property type="entry name" value="HEMOPEXIN_2"/>
    <property type="match status" value="1"/>
</dbReference>
<dbReference type="Proteomes" id="UP000261540">
    <property type="component" value="Unplaced"/>
</dbReference>
<reference evidence="4" key="2">
    <citation type="submission" date="2025-09" db="UniProtKB">
        <authorList>
            <consortium name="Ensembl"/>
        </authorList>
    </citation>
    <scope>IDENTIFICATION</scope>
</reference>
<dbReference type="InterPro" id="IPR036375">
    <property type="entry name" value="Hemopexin-like_dom_sf"/>
</dbReference>
<dbReference type="Pfam" id="PF00045">
    <property type="entry name" value="Hemopexin"/>
    <property type="match status" value="1"/>
</dbReference>
<feature type="chain" id="PRO_5017297242" description="Hemopexin" evidence="3">
    <location>
        <begin position="20"/>
        <end position="158"/>
    </location>
</feature>